<comment type="caution">
    <text evidence="3">The sequence shown here is derived from an EMBL/GenBank/DDBJ whole genome shotgun (WGS) entry which is preliminary data.</text>
</comment>
<dbReference type="EMBL" id="JBHSZQ010000047">
    <property type="protein sequence ID" value="MFC7126948.1"/>
    <property type="molecule type" value="Genomic_DNA"/>
</dbReference>
<evidence type="ECO:0000313" key="3">
    <source>
        <dbReference type="EMBL" id="MFC7126948.1"/>
    </source>
</evidence>
<keyword evidence="1" id="KW-0233">DNA recombination</keyword>
<evidence type="ECO:0000259" key="2">
    <source>
        <dbReference type="PROSITE" id="PS51898"/>
    </source>
</evidence>
<evidence type="ECO:0000313" key="4">
    <source>
        <dbReference type="Proteomes" id="UP001596414"/>
    </source>
</evidence>
<feature type="domain" description="Tyr recombinase" evidence="2">
    <location>
        <begin position="11"/>
        <end position="192"/>
    </location>
</feature>
<name>A0ABD5XD52_9EURY</name>
<organism evidence="3 4">
    <name type="scientific">Halovenus rubra</name>
    <dbReference type="NCBI Taxonomy" id="869890"/>
    <lineage>
        <taxon>Archaea</taxon>
        <taxon>Methanobacteriati</taxon>
        <taxon>Methanobacteriota</taxon>
        <taxon>Stenosarchaea group</taxon>
        <taxon>Halobacteria</taxon>
        <taxon>Halobacteriales</taxon>
        <taxon>Haloarculaceae</taxon>
        <taxon>Halovenus</taxon>
    </lineage>
</organism>
<accession>A0ABD5XD52</accession>
<dbReference type="InterPro" id="IPR011010">
    <property type="entry name" value="DNA_brk_join_enz"/>
</dbReference>
<dbReference type="RefSeq" id="WP_267637208.1">
    <property type="nucleotide sequence ID" value="NZ_JAODIY010000009.1"/>
</dbReference>
<dbReference type="PROSITE" id="PS51898">
    <property type="entry name" value="TYR_RECOMBINASE"/>
    <property type="match status" value="1"/>
</dbReference>
<reference evidence="3 4" key="1">
    <citation type="journal article" date="2014" name="Int. J. Syst. Evol. Microbiol.">
        <title>Complete genome sequence of Corynebacterium casei LMG S-19264T (=DSM 44701T), isolated from a smear-ripened cheese.</title>
        <authorList>
            <consortium name="US DOE Joint Genome Institute (JGI-PGF)"/>
            <person name="Walter F."/>
            <person name="Albersmeier A."/>
            <person name="Kalinowski J."/>
            <person name="Ruckert C."/>
        </authorList>
    </citation>
    <scope>NUCLEOTIDE SEQUENCE [LARGE SCALE GENOMIC DNA]</scope>
    <source>
        <strain evidence="3 4">CGMCC 4.7215</strain>
    </source>
</reference>
<dbReference type="AlphaFoldDB" id="A0ABD5XD52"/>
<dbReference type="Gene3D" id="1.10.443.10">
    <property type="entry name" value="Intergrase catalytic core"/>
    <property type="match status" value="1"/>
</dbReference>
<dbReference type="CDD" id="cd00397">
    <property type="entry name" value="DNA_BRE_C"/>
    <property type="match status" value="1"/>
</dbReference>
<dbReference type="InterPro" id="IPR013762">
    <property type="entry name" value="Integrase-like_cat_sf"/>
</dbReference>
<evidence type="ECO:0000256" key="1">
    <source>
        <dbReference type="ARBA" id="ARBA00023172"/>
    </source>
</evidence>
<dbReference type="Pfam" id="PF00589">
    <property type="entry name" value="Phage_integrase"/>
    <property type="match status" value="1"/>
</dbReference>
<proteinExistence type="predicted"/>
<protein>
    <submittedName>
        <fullName evidence="3">Tyrosine-type recombinase/integrase</fullName>
    </submittedName>
</protein>
<dbReference type="Proteomes" id="UP001596414">
    <property type="component" value="Unassembled WGS sequence"/>
</dbReference>
<dbReference type="GO" id="GO:0006310">
    <property type="term" value="P:DNA recombination"/>
    <property type="evidence" value="ECO:0007669"/>
    <property type="project" value="UniProtKB-KW"/>
</dbReference>
<gene>
    <name evidence="3" type="ORF">ACFQJ7_13095</name>
</gene>
<dbReference type="SUPFAM" id="SSF56349">
    <property type="entry name" value="DNA breaking-rejoining enzymes"/>
    <property type="match status" value="1"/>
</dbReference>
<dbReference type="InterPro" id="IPR002104">
    <property type="entry name" value="Integrase_catalytic"/>
</dbReference>
<sequence>MNLEDYPEDDGKKVWLSEREVQQLLNKLDDTMQSAAVKLGVRCGLRTHEIVEVAPQHVADTDAGTMLRVWVSAKTNHYRETLIPPEFATTIQTTDGVRDEPADAPLVDVTKRTLRRWMENATEQLQEETDDPGWQFVGFHDLRRTWATQLRSADVDAMVVCDWGGWESLETFLDHYRGTHTPEAQRWERQKVDWL</sequence>